<dbReference type="SMART" id="SM00032">
    <property type="entry name" value="CCP"/>
    <property type="match status" value="7"/>
</dbReference>
<dbReference type="AlphaFoldDB" id="A0AA40HF29"/>
<feature type="disulfide bond" evidence="18">
    <location>
        <begin position="490"/>
        <end position="517"/>
    </location>
</feature>
<feature type="domain" description="Sushi" evidence="23">
    <location>
        <begin position="272"/>
        <end position="333"/>
    </location>
</feature>
<feature type="disulfide bond" evidence="18">
    <location>
        <begin position="242"/>
        <end position="269"/>
    </location>
</feature>
<dbReference type="CDD" id="cd03592">
    <property type="entry name" value="CLECT_selectins_like"/>
    <property type="match status" value="1"/>
</dbReference>
<evidence type="ECO:0008006" key="26">
    <source>
        <dbReference type="Google" id="ProtNLM"/>
    </source>
</evidence>
<dbReference type="Gene3D" id="2.10.25.10">
    <property type="entry name" value="Laminin"/>
    <property type="match status" value="1"/>
</dbReference>
<organism evidence="24 25">
    <name type="scientific">Cnephaeus nilssonii</name>
    <name type="common">Northern bat</name>
    <name type="synonym">Eptesicus nilssonii</name>
    <dbReference type="NCBI Taxonomy" id="3371016"/>
    <lineage>
        <taxon>Eukaryota</taxon>
        <taxon>Metazoa</taxon>
        <taxon>Chordata</taxon>
        <taxon>Craniata</taxon>
        <taxon>Vertebrata</taxon>
        <taxon>Euteleostomi</taxon>
        <taxon>Mammalia</taxon>
        <taxon>Eutheria</taxon>
        <taxon>Laurasiatheria</taxon>
        <taxon>Chiroptera</taxon>
        <taxon>Yangochiroptera</taxon>
        <taxon>Vespertilionidae</taxon>
        <taxon>Cnephaeus</taxon>
    </lineage>
</organism>
<dbReference type="InterPro" id="IPR002396">
    <property type="entry name" value="Selectin_superfamily"/>
</dbReference>
<proteinExistence type="inferred from homology"/>
<keyword evidence="9" id="KW-0430">Lectin</keyword>
<dbReference type="InterPro" id="IPR016186">
    <property type="entry name" value="C-type_lectin-like/link_sf"/>
</dbReference>
<dbReference type="Pfam" id="PF00059">
    <property type="entry name" value="Lectin_C"/>
    <property type="match status" value="1"/>
</dbReference>
<dbReference type="SUPFAM" id="SSF49503">
    <property type="entry name" value="Cupredoxins"/>
    <property type="match status" value="1"/>
</dbReference>
<feature type="disulfide bond" evidence="18">
    <location>
        <begin position="428"/>
        <end position="455"/>
    </location>
</feature>
<evidence type="ECO:0000256" key="13">
    <source>
        <dbReference type="ARBA" id="ARBA00022989"/>
    </source>
</evidence>
<dbReference type="FunFam" id="2.10.25.10:FF:000176">
    <property type="entry name" value="Selectin P"/>
    <property type="match status" value="1"/>
</dbReference>
<dbReference type="PANTHER" id="PTHR45656">
    <property type="entry name" value="PROTEIN CBR-CLEC-78"/>
    <property type="match status" value="1"/>
</dbReference>
<feature type="region of interest" description="Disordered" evidence="19">
    <location>
        <begin position="760"/>
        <end position="782"/>
    </location>
</feature>
<comment type="subcellular location">
    <subcellularLocation>
        <location evidence="1">Cell membrane</location>
        <topology evidence="1">Single-pass type I membrane protein</topology>
    </subcellularLocation>
</comment>
<evidence type="ECO:0000256" key="20">
    <source>
        <dbReference type="SAM" id="Phobius"/>
    </source>
</evidence>
<dbReference type="CDD" id="cd00054">
    <property type="entry name" value="EGF_CA"/>
    <property type="match status" value="1"/>
</dbReference>
<dbReference type="InterPro" id="IPR033991">
    <property type="entry name" value="Selectin_CTLD"/>
</dbReference>
<dbReference type="FunFam" id="2.10.70.10:FF:000001">
    <property type="entry name" value="Selectin P"/>
    <property type="match status" value="7"/>
</dbReference>
<feature type="disulfide bond" evidence="17">
    <location>
        <begin position="197"/>
        <end position="206"/>
    </location>
</feature>
<keyword evidence="6 20" id="KW-0812">Transmembrane</keyword>
<feature type="compositionally biased region" description="Polar residues" evidence="19">
    <location>
        <begin position="762"/>
        <end position="776"/>
    </location>
</feature>
<dbReference type="InterPro" id="IPR000436">
    <property type="entry name" value="Sushi_SCR_CCP_dom"/>
</dbReference>
<evidence type="ECO:0000259" key="21">
    <source>
        <dbReference type="PROSITE" id="PS50026"/>
    </source>
</evidence>
<dbReference type="GO" id="GO:0046872">
    <property type="term" value="F:metal ion binding"/>
    <property type="evidence" value="ECO:0007669"/>
    <property type="project" value="UniProtKB-KW"/>
</dbReference>
<feature type="region of interest" description="Disordered" evidence="19">
    <location>
        <begin position="849"/>
        <end position="872"/>
    </location>
</feature>
<evidence type="ECO:0000259" key="22">
    <source>
        <dbReference type="PROSITE" id="PS50041"/>
    </source>
</evidence>
<dbReference type="FunFam" id="3.10.100.10:FF:000007">
    <property type="entry name" value="L-selectin"/>
    <property type="match status" value="1"/>
</dbReference>
<keyword evidence="13 20" id="KW-1133">Transmembrane helix</keyword>
<dbReference type="Pfam" id="PF00084">
    <property type="entry name" value="Sushi"/>
    <property type="match status" value="7"/>
</dbReference>
<evidence type="ECO:0000256" key="6">
    <source>
        <dbReference type="ARBA" id="ARBA00022692"/>
    </source>
</evidence>
<evidence type="ECO:0000256" key="9">
    <source>
        <dbReference type="ARBA" id="ARBA00022734"/>
    </source>
</evidence>
<dbReference type="SUPFAM" id="SSF56436">
    <property type="entry name" value="C-type lectin-like"/>
    <property type="match status" value="1"/>
</dbReference>
<evidence type="ECO:0000256" key="2">
    <source>
        <dbReference type="ARBA" id="ARBA00007360"/>
    </source>
</evidence>
<dbReference type="Gene3D" id="3.10.100.10">
    <property type="entry name" value="Mannose-Binding Protein A, subunit A"/>
    <property type="match status" value="1"/>
</dbReference>
<dbReference type="GO" id="GO:0005783">
    <property type="term" value="C:endoplasmic reticulum"/>
    <property type="evidence" value="ECO:0007669"/>
    <property type="project" value="TreeGrafter"/>
</dbReference>
<dbReference type="GO" id="GO:0007155">
    <property type="term" value="P:cell adhesion"/>
    <property type="evidence" value="ECO:0007669"/>
    <property type="project" value="UniProtKB-KW"/>
</dbReference>
<feature type="domain" description="Sushi" evidence="23">
    <location>
        <begin position="458"/>
        <end position="519"/>
    </location>
</feature>
<feature type="disulfide bond" evidence="18">
    <location>
        <begin position="304"/>
        <end position="331"/>
    </location>
</feature>
<feature type="transmembrane region" description="Helical" evidence="20">
    <location>
        <begin position="659"/>
        <end position="683"/>
    </location>
</feature>
<keyword evidence="25" id="KW-1185">Reference proteome</keyword>
<dbReference type="PROSITE" id="PS50041">
    <property type="entry name" value="C_TYPE_LECTIN_2"/>
    <property type="match status" value="1"/>
</dbReference>
<feature type="compositionally biased region" description="Polar residues" evidence="19">
    <location>
        <begin position="850"/>
        <end position="872"/>
    </location>
</feature>
<evidence type="ECO:0000256" key="15">
    <source>
        <dbReference type="ARBA" id="ARBA00023157"/>
    </source>
</evidence>
<dbReference type="PRINTS" id="PR00343">
    <property type="entry name" value="SELECTIN"/>
</dbReference>
<dbReference type="InterPro" id="IPR001304">
    <property type="entry name" value="C-type_lectin-like"/>
</dbReference>
<evidence type="ECO:0000256" key="3">
    <source>
        <dbReference type="ARBA" id="ARBA00022475"/>
    </source>
</evidence>
<protein>
    <recommendedName>
        <fullName evidence="26">p-selectin</fullName>
    </recommendedName>
</protein>
<dbReference type="PROSITE" id="PS01186">
    <property type="entry name" value="EGF_2"/>
    <property type="match status" value="1"/>
</dbReference>
<keyword evidence="3" id="KW-1003">Cell membrane</keyword>
<dbReference type="PANTHER" id="PTHR45656:SF2">
    <property type="entry name" value="SEIZURE 6-LIKE PROTEIN 2"/>
    <property type="match status" value="1"/>
</dbReference>
<feature type="domain" description="Sushi" evidence="23">
    <location>
        <begin position="334"/>
        <end position="395"/>
    </location>
</feature>
<evidence type="ECO:0000313" key="25">
    <source>
        <dbReference type="Proteomes" id="UP001177744"/>
    </source>
</evidence>
<keyword evidence="11" id="KW-0106">Calcium</keyword>
<dbReference type="GO" id="GO:0043025">
    <property type="term" value="C:neuronal cell body"/>
    <property type="evidence" value="ECO:0007669"/>
    <property type="project" value="TreeGrafter"/>
</dbReference>
<keyword evidence="16" id="KW-0325">Glycoprotein</keyword>
<dbReference type="PROSITE" id="PS50923">
    <property type="entry name" value="SUSHI"/>
    <property type="match status" value="7"/>
</dbReference>
<dbReference type="GO" id="GO:0060074">
    <property type="term" value="P:synapse maturation"/>
    <property type="evidence" value="ECO:0007669"/>
    <property type="project" value="TreeGrafter"/>
</dbReference>
<feature type="disulfide bond" evidence="18">
    <location>
        <begin position="366"/>
        <end position="393"/>
    </location>
</feature>
<dbReference type="Gene3D" id="2.10.70.10">
    <property type="entry name" value="Complement Module, domain 1"/>
    <property type="match status" value="7"/>
</dbReference>
<evidence type="ECO:0000313" key="24">
    <source>
        <dbReference type="EMBL" id="KAK1329481.1"/>
    </source>
</evidence>
<dbReference type="Gene3D" id="2.60.40.420">
    <property type="entry name" value="Cupredoxins - blue copper proteins"/>
    <property type="match status" value="1"/>
</dbReference>
<comment type="caution">
    <text evidence="17">Lacks conserved residue(s) required for the propagation of feature annotation.</text>
</comment>
<dbReference type="SMART" id="SM00181">
    <property type="entry name" value="EGF"/>
    <property type="match status" value="1"/>
</dbReference>
<dbReference type="PROSITE" id="PS00022">
    <property type="entry name" value="EGF_1"/>
    <property type="match status" value="1"/>
</dbReference>
<feature type="domain" description="Sushi" evidence="23">
    <location>
        <begin position="590"/>
        <end position="651"/>
    </location>
</feature>
<feature type="domain" description="Sushi" evidence="23">
    <location>
        <begin position="396"/>
        <end position="457"/>
    </location>
</feature>
<dbReference type="SUPFAM" id="SSF57196">
    <property type="entry name" value="EGF/Laminin"/>
    <property type="match status" value="1"/>
</dbReference>
<dbReference type="SMART" id="SM00034">
    <property type="entry name" value="CLECT"/>
    <property type="match status" value="1"/>
</dbReference>
<evidence type="ECO:0000256" key="11">
    <source>
        <dbReference type="ARBA" id="ARBA00022837"/>
    </source>
</evidence>
<keyword evidence="5 18" id="KW-0768">Sushi</keyword>
<feature type="disulfide bond" evidence="18">
    <location>
        <begin position="622"/>
        <end position="649"/>
    </location>
</feature>
<gene>
    <name evidence="24" type="ORF">QTO34_011671</name>
</gene>
<evidence type="ECO:0000256" key="12">
    <source>
        <dbReference type="ARBA" id="ARBA00022889"/>
    </source>
</evidence>
<evidence type="ECO:0000256" key="10">
    <source>
        <dbReference type="ARBA" id="ARBA00022737"/>
    </source>
</evidence>
<keyword evidence="4 17" id="KW-0245">EGF-like domain</keyword>
<sequence>MLCHLPERSVDVELGCMKRHLELEVSGMVFIAAQLLRLSALLSEIMNQTEVAAWTYHIGSKAYPWDASRKFCQKYFTDLVAIQNKDEIAYLNDVIPYYSHYYWIGIRKINNKWTWVGTNKTLTQEAENWADHEPNNKKNNQDCVEIYIKSPSAPGRWNDEPCLRRKRPLCYTASCQDASCSQQGECVETIGNYTCSCHPGFYGPECEYVRECGGLELPPRVLMDCSHPLGSFSFNSRCSFHCAEGYTLDGSRELECLASGTWTKQPPRCVAIACEPPERPAHGSVDCPPSSRALPYNATCRFRCAEGFELHGADTVRCADAGQWTAPAPLCQALQCQDLPAPNQARVKCVHPFGASRYQSACSFACAEGFLLVGARELRCLATGSWSAAPPKCQAITCTPLRSPQNGTMTCVSPLGDSSYRSTCQFTCNEGFSLSGPERLDCTPSGHWTGSPPTCAATRCPELSAPERGSLNCSDTRGEFGVGSTCHFSCRGGFELQGSGSVQCTASGRWTAPPPTCQGAAPAPPAEVRCPALVAPGQGDMSCIHPLAAFGLNSTCHFECHAGFELRGEAALRCARSGRWTAATPACRAVRCSELHMAEPVLMNCSSPWGNFSYGATCTFHCPEGRALNGSAAAACGPDGQWSAATPTCDAGPLTVQEALTYLGGAVASTTGLVMGGTLLALLRRRCRRKATWGHTEFLQMLHLTQALKRLLSGKAVTIAPIGQMANLSSKEDEERILDSLRRDSLRLLLKRLEKLQEDTATHSLPSSLQRGQRTPSPCGAARVSLSEPCPGLLGPTLYAEVGDIMKVHFKNKADKPLSIHPQGIKYSKASEGKRSFLSLRQEKVYNPLTPVSSTENHSISHMSQNAPAAGE</sequence>
<keyword evidence="10" id="KW-0677">Repeat</keyword>
<dbReference type="SUPFAM" id="SSF57535">
    <property type="entry name" value="Complement control module/SCR domain"/>
    <property type="match status" value="7"/>
</dbReference>
<keyword evidence="15 17" id="KW-1015">Disulfide bond</keyword>
<feature type="domain" description="Sushi" evidence="23">
    <location>
        <begin position="528"/>
        <end position="589"/>
    </location>
</feature>
<feature type="domain" description="C-type lectin" evidence="22">
    <location>
        <begin position="51"/>
        <end position="171"/>
    </location>
</feature>
<dbReference type="CDD" id="cd00033">
    <property type="entry name" value="CCP"/>
    <property type="match status" value="7"/>
</dbReference>
<evidence type="ECO:0000256" key="19">
    <source>
        <dbReference type="SAM" id="MobiDB-lite"/>
    </source>
</evidence>
<evidence type="ECO:0000256" key="14">
    <source>
        <dbReference type="ARBA" id="ARBA00023136"/>
    </source>
</evidence>
<dbReference type="InterPro" id="IPR008972">
    <property type="entry name" value="Cupredoxin"/>
</dbReference>
<comment type="similarity">
    <text evidence="2">Belongs to the selectin/LECAM family.</text>
</comment>
<dbReference type="GO" id="GO:0090036">
    <property type="term" value="P:regulation of protein kinase C signaling"/>
    <property type="evidence" value="ECO:0007669"/>
    <property type="project" value="TreeGrafter"/>
</dbReference>
<name>A0AA40HF29_CNENI</name>
<evidence type="ECO:0000256" key="7">
    <source>
        <dbReference type="ARBA" id="ARBA00022723"/>
    </source>
</evidence>
<keyword evidence="12" id="KW-0130">Cell adhesion</keyword>
<dbReference type="GO" id="GO:0030246">
    <property type="term" value="F:carbohydrate binding"/>
    <property type="evidence" value="ECO:0007669"/>
    <property type="project" value="UniProtKB-KW"/>
</dbReference>
<dbReference type="Proteomes" id="UP001177744">
    <property type="component" value="Unassembled WGS sequence"/>
</dbReference>
<dbReference type="GO" id="GO:0005886">
    <property type="term" value="C:plasma membrane"/>
    <property type="evidence" value="ECO:0007669"/>
    <property type="project" value="UniProtKB-SubCell"/>
</dbReference>
<evidence type="ECO:0000256" key="5">
    <source>
        <dbReference type="ARBA" id="ARBA00022659"/>
    </source>
</evidence>
<evidence type="ECO:0000256" key="18">
    <source>
        <dbReference type="PROSITE-ProRule" id="PRU00302"/>
    </source>
</evidence>
<dbReference type="InterPro" id="IPR035976">
    <property type="entry name" value="Sushi/SCR/CCP_sf"/>
</dbReference>
<keyword evidence="8" id="KW-0732">Signal</keyword>
<evidence type="ECO:0000256" key="17">
    <source>
        <dbReference type="PROSITE-ProRule" id="PRU00076"/>
    </source>
</evidence>
<evidence type="ECO:0000256" key="16">
    <source>
        <dbReference type="ARBA" id="ARBA00023180"/>
    </source>
</evidence>
<dbReference type="InterPro" id="IPR016187">
    <property type="entry name" value="CTDL_fold"/>
</dbReference>
<feature type="domain" description="EGF-like" evidence="21">
    <location>
        <begin position="171"/>
        <end position="207"/>
    </location>
</feature>
<keyword evidence="14 20" id="KW-0472">Membrane</keyword>
<evidence type="ECO:0000256" key="4">
    <source>
        <dbReference type="ARBA" id="ARBA00022536"/>
    </source>
</evidence>
<dbReference type="InterPro" id="IPR000742">
    <property type="entry name" value="EGF"/>
</dbReference>
<evidence type="ECO:0000256" key="1">
    <source>
        <dbReference type="ARBA" id="ARBA00004251"/>
    </source>
</evidence>
<dbReference type="InterPro" id="IPR051277">
    <property type="entry name" value="SEZ6_CSMD_C4BPB_Regulators"/>
</dbReference>
<keyword evidence="7" id="KW-0479">Metal-binding</keyword>
<accession>A0AA40HF29</accession>
<feature type="domain" description="Sushi" evidence="23">
    <location>
        <begin position="210"/>
        <end position="271"/>
    </location>
</feature>
<comment type="caution">
    <text evidence="24">The sequence shown here is derived from an EMBL/GenBank/DDBJ whole genome shotgun (WGS) entry which is preliminary data.</text>
</comment>
<feature type="disulfide bond" evidence="18">
    <location>
        <begin position="560"/>
        <end position="587"/>
    </location>
</feature>
<evidence type="ECO:0000256" key="8">
    <source>
        <dbReference type="ARBA" id="ARBA00022729"/>
    </source>
</evidence>
<reference evidence="24" key="1">
    <citation type="submission" date="2023-06" db="EMBL/GenBank/DDBJ databases">
        <title>Reference genome for the Northern bat (Eptesicus nilssonii), a most northern bat species.</title>
        <authorList>
            <person name="Laine V.N."/>
            <person name="Pulliainen A.T."/>
            <person name="Lilley T.M."/>
        </authorList>
    </citation>
    <scope>NUCLEOTIDE SEQUENCE</scope>
    <source>
        <strain evidence="24">BLF_Eptnil</strain>
        <tissue evidence="24">Kidney</tissue>
    </source>
</reference>
<dbReference type="EMBL" id="JAULJE010000022">
    <property type="protein sequence ID" value="KAK1329481.1"/>
    <property type="molecule type" value="Genomic_DNA"/>
</dbReference>
<evidence type="ECO:0000259" key="23">
    <source>
        <dbReference type="PROSITE" id="PS50923"/>
    </source>
</evidence>
<dbReference type="PROSITE" id="PS50026">
    <property type="entry name" value="EGF_3"/>
    <property type="match status" value="1"/>
</dbReference>